<dbReference type="KEGG" id="xoo:XOO1067"/>
<feature type="active site" description="Tele-AMP-histidine intermediate" evidence="1">
    <location>
        <position position="136"/>
    </location>
</feature>
<dbReference type="Gene3D" id="3.30.428.10">
    <property type="entry name" value="HIT-like"/>
    <property type="match status" value="1"/>
</dbReference>
<dbReference type="InterPro" id="IPR001310">
    <property type="entry name" value="Histidine_triad_HIT"/>
</dbReference>
<evidence type="ECO:0000313" key="6">
    <source>
        <dbReference type="Proteomes" id="UP000006735"/>
    </source>
</evidence>
<keyword evidence="5" id="KW-0378">Hydrolase</keyword>
<accession>Q5H400</accession>
<gene>
    <name evidence="5" type="primary">Hit</name>
    <name evidence="5" type="ordered locus">XOO1067</name>
</gene>
<dbReference type="GO" id="GO:0016787">
    <property type="term" value="F:hydrolase activity"/>
    <property type="evidence" value="ECO:0007669"/>
    <property type="project" value="UniProtKB-KW"/>
</dbReference>
<keyword evidence="6" id="KW-1185">Reference proteome</keyword>
<organism evidence="5 6">
    <name type="scientific">Xanthomonas oryzae pv. oryzae (strain KACC10331 / KXO85)</name>
    <dbReference type="NCBI Taxonomy" id="291331"/>
    <lineage>
        <taxon>Bacteria</taxon>
        <taxon>Pseudomonadati</taxon>
        <taxon>Pseudomonadota</taxon>
        <taxon>Gammaproteobacteria</taxon>
        <taxon>Lysobacterales</taxon>
        <taxon>Lysobacteraceae</taxon>
        <taxon>Xanthomonas</taxon>
    </lineage>
</organism>
<dbReference type="PROSITE" id="PS00892">
    <property type="entry name" value="HIT_1"/>
    <property type="match status" value="1"/>
</dbReference>
<sequence>MRAGIGEAGFGIRKAVLARTVSCYQSRITNFQSRTMTDTIFGKIIRREIPATIVYEDDEVLGFQDIAPQAPVHVLFIPKQHAIPTLDDVPPEQALLVGQLAIAAAAYARAQGLAQDGYRIVMNCREHAGQTVFHIHLHLLAGAPLGRFGTP</sequence>
<feature type="short sequence motif" description="Histidine triad motif" evidence="2 3">
    <location>
        <begin position="134"/>
        <end position="138"/>
    </location>
</feature>
<dbReference type="CDD" id="cd01276">
    <property type="entry name" value="PKCI_related"/>
    <property type="match status" value="1"/>
</dbReference>
<evidence type="ECO:0000256" key="3">
    <source>
        <dbReference type="PROSITE-ProRule" id="PRU00464"/>
    </source>
</evidence>
<dbReference type="EMBL" id="AE013598">
    <property type="protein sequence ID" value="AAW74321.1"/>
    <property type="molecule type" value="Genomic_DNA"/>
</dbReference>
<dbReference type="Proteomes" id="UP000006735">
    <property type="component" value="Chromosome"/>
</dbReference>
<evidence type="ECO:0000313" key="5">
    <source>
        <dbReference type="EMBL" id="AAW74321.1"/>
    </source>
</evidence>
<reference evidence="5 6" key="1">
    <citation type="journal article" date="2005" name="Nucleic Acids Res.">
        <title>The genome sequence of Xanthomonas oryzae pathovar oryzae KACC10331, the bacterial blight pathogen of rice.</title>
        <authorList>
            <person name="Lee B.M."/>
            <person name="Park Y.J."/>
            <person name="Park D.S."/>
            <person name="Kang H.W."/>
            <person name="Kim J.G."/>
            <person name="Song E.S."/>
            <person name="Park I.C."/>
            <person name="Yoon U.H."/>
            <person name="Hahn J.H."/>
            <person name="Koo B.S."/>
            <person name="Lee G.B."/>
            <person name="Kim H."/>
            <person name="Park H.S."/>
            <person name="Yoon K.O."/>
            <person name="Kim J.H."/>
            <person name="Jung C.H."/>
            <person name="Koh N.H."/>
            <person name="Seo J.S."/>
            <person name="Go S.J."/>
        </authorList>
    </citation>
    <scope>NUCLEOTIDE SEQUENCE [LARGE SCALE GENOMIC DNA]</scope>
    <source>
        <strain evidence="6">KACC10331 / KXO85</strain>
    </source>
</reference>
<feature type="domain" description="HIT" evidence="4">
    <location>
        <begin position="40"/>
        <end position="151"/>
    </location>
</feature>
<evidence type="ECO:0000256" key="2">
    <source>
        <dbReference type="PIRSR" id="PIRSR601310-3"/>
    </source>
</evidence>
<dbReference type="PANTHER" id="PTHR23089">
    <property type="entry name" value="HISTIDINE TRIAD HIT PROTEIN"/>
    <property type="match status" value="1"/>
</dbReference>
<dbReference type="SUPFAM" id="SSF54197">
    <property type="entry name" value="HIT-like"/>
    <property type="match status" value="1"/>
</dbReference>
<dbReference type="InterPro" id="IPR036265">
    <property type="entry name" value="HIT-like_sf"/>
</dbReference>
<protein>
    <submittedName>
        <fullName evidence="5">Diadenosine tetraphosphate (Ap4A) hydrolase and other HIT family hydrolases</fullName>
    </submittedName>
</protein>
<evidence type="ECO:0000256" key="1">
    <source>
        <dbReference type="PIRSR" id="PIRSR601310-1"/>
    </source>
</evidence>
<dbReference type="InterPro" id="IPR019808">
    <property type="entry name" value="Histidine_triad_CS"/>
</dbReference>
<dbReference type="InterPro" id="IPR011146">
    <property type="entry name" value="HIT-like"/>
</dbReference>
<dbReference type="HOGENOM" id="CLU_056776_8_1_6"/>
<dbReference type="Pfam" id="PF01230">
    <property type="entry name" value="HIT"/>
    <property type="match status" value="1"/>
</dbReference>
<dbReference type="STRING" id="291331.XOO1067"/>
<name>Q5H400_XANOR</name>
<dbReference type="PROSITE" id="PS51084">
    <property type="entry name" value="HIT_2"/>
    <property type="match status" value="1"/>
</dbReference>
<dbReference type="PRINTS" id="PR00332">
    <property type="entry name" value="HISTRIAD"/>
</dbReference>
<proteinExistence type="predicted"/>
<evidence type="ECO:0000259" key="4">
    <source>
        <dbReference type="PROSITE" id="PS51084"/>
    </source>
</evidence>
<dbReference type="AlphaFoldDB" id="Q5H400"/>